<dbReference type="SUPFAM" id="SSF88946">
    <property type="entry name" value="Sigma2 domain of RNA polymerase sigma factors"/>
    <property type="match status" value="1"/>
</dbReference>
<accession>A0A6V8MD23</accession>
<name>A0A6V8MD23_9BACT</name>
<dbReference type="InterPro" id="IPR013324">
    <property type="entry name" value="RNA_pol_sigma_r3/r4-like"/>
</dbReference>
<keyword evidence="4" id="KW-0804">Transcription</keyword>
<dbReference type="PANTHER" id="PTHR43133">
    <property type="entry name" value="RNA POLYMERASE ECF-TYPE SIGMA FACTO"/>
    <property type="match status" value="1"/>
</dbReference>
<keyword evidence="3" id="KW-0731">Sigma factor</keyword>
<dbReference type="CDD" id="cd06171">
    <property type="entry name" value="Sigma70_r4"/>
    <property type="match status" value="1"/>
</dbReference>
<feature type="domain" description="RNA polymerase sigma-70 region 2" evidence="5">
    <location>
        <begin position="33"/>
        <end position="96"/>
    </location>
</feature>
<evidence type="ECO:0000259" key="5">
    <source>
        <dbReference type="Pfam" id="PF04542"/>
    </source>
</evidence>
<dbReference type="Proteomes" id="UP000556026">
    <property type="component" value="Unassembled WGS sequence"/>
</dbReference>
<protein>
    <submittedName>
        <fullName evidence="7">RNA polymerase sigma factor</fullName>
    </submittedName>
</protein>
<dbReference type="SUPFAM" id="SSF88659">
    <property type="entry name" value="Sigma3 and sigma4 domains of RNA polymerase sigma factors"/>
    <property type="match status" value="1"/>
</dbReference>
<dbReference type="InterPro" id="IPR039425">
    <property type="entry name" value="RNA_pol_sigma-70-like"/>
</dbReference>
<reference evidence="8" key="1">
    <citation type="submission" date="2020-06" db="EMBL/GenBank/DDBJ databases">
        <title>Draft genomic sequence of Geomonas sp. Red330.</title>
        <authorList>
            <person name="Itoh H."/>
            <person name="Zhenxing X."/>
            <person name="Ushijima N."/>
            <person name="Masuda Y."/>
            <person name="Shiratori Y."/>
            <person name="Senoo K."/>
        </authorList>
    </citation>
    <scope>NUCLEOTIDE SEQUENCE [LARGE SCALE GENOMIC DNA]</scope>
    <source>
        <strain evidence="8">Red330</strain>
    </source>
</reference>
<evidence type="ECO:0000259" key="6">
    <source>
        <dbReference type="Pfam" id="PF08281"/>
    </source>
</evidence>
<keyword evidence="2" id="KW-0805">Transcription regulation</keyword>
<evidence type="ECO:0000256" key="1">
    <source>
        <dbReference type="ARBA" id="ARBA00010641"/>
    </source>
</evidence>
<dbReference type="Gene3D" id="1.10.1740.10">
    <property type="match status" value="1"/>
</dbReference>
<proteinExistence type="inferred from homology"/>
<dbReference type="InterPro" id="IPR014284">
    <property type="entry name" value="RNA_pol_sigma-70_dom"/>
</dbReference>
<dbReference type="GO" id="GO:0016987">
    <property type="term" value="F:sigma factor activity"/>
    <property type="evidence" value="ECO:0007669"/>
    <property type="project" value="UniProtKB-KW"/>
</dbReference>
<dbReference type="GO" id="GO:0003677">
    <property type="term" value="F:DNA binding"/>
    <property type="evidence" value="ECO:0007669"/>
    <property type="project" value="InterPro"/>
</dbReference>
<dbReference type="InterPro" id="IPR036388">
    <property type="entry name" value="WH-like_DNA-bd_sf"/>
</dbReference>
<dbReference type="NCBIfam" id="NF008888">
    <property type="entry name" value="PRK11922.1"/>
    <property type="match status" value="1"/>
</dbReference>
<evidence type="ECO:0000256" key="3">
    <source>
        <dbReference type="ARBA" id="ARBA00023082"/>
    </source>
</evidence>
<dbReference type="RefSeq" id="WP_183352730.1">
    <property type="nucleotide sequence ID" value="NZ_BLXX01000001.1"/>
</dbReference>
<evidence type="ECO:0000256" key="4">
    <source>
        <dbReference type="ARBA" id="ARBA00023163"/>
    </source>
</evidence>
<evidence type="ECO:0000313" key="8">
    <source>
        <dbReference type="Proteomes" id="UP000556026"/>
    </source>
</evidence>
<dbReference type="EMBL" id="BLXX01000001">
    <property type="protein sequence ID" value="GFO57872.1"/>
    <property type="molecule type" value="Genomic_DNA"/>
</dbReference>
<dbReference type="Pfam" id="PF04542">
    <property type="entry name" value="Sigma70_r2"/>
    <property type="match status" value="1"/>
</dbReference>
<keyword evidence="8" id="KW-1185">Reference proteome</keyword>
<comment type="similarity">
    <text evidence="1">Belongs to the sigma-70 factor family. ECF subfamily.</text>
</comment>
<dbReference type="InterPro" id="IPR013325">
    <property type="entry name" value="RNA_pol_sigma_r2"/>
</dbReference>
<dbReference type="Pfam" id="PF08281">
    <property type="entry name" value="Sigma70_r4_2"/>
    <property type="match status" value="1"/>
</dbReference>
<evidence type="ECO:0000256" key="2">
    <source>
        <dbReference type="ARBA" id="ARBA00023015"/>
    </source>
</evidence>
<feature type="domain" description="RNA polymerase sigma factor 70 region 4 type 2" evidence="6">
    <location>
        <begin position="140"/>
        <end position="191"/>
    </location>
</feature>
<dbReference type="InterPro" id="IPR007627">
    <property type="entry name" value="RNA_pol_sigma70_r2"/>
</dbReference>
<dbReference type="Gene3D" id="1.10.10.10">
    <property type="entry name" value="Winged helix-like DNA-binding domain superfamily/Winged helix DNA-binding domain"/>
    <property type="match status" value="1"/>
</dbReference>
<dbReference type="GO" id="GO:0006352">
    <property type="term" value="P:DNA-templated transcription initiation"/>
    <property type="evidence" value="ECO:0007669"/>
    <property type="project" value="InterPro"/>
</dbReference>
<dbReference type="NCBIfam" id="TIGR02937">
    <property type="entry name" value="sigma70-ECF"/>
    <property type="match status" value="1"/>
</dbReference>
<dbReference type="AlphaFoldDB" id="A0A6V8MD23"/>
<sequence>MTGNGGFDTAAISDAEIVRQVLEEDPRRFELIMRRNNRRLYRIARGLLQNDPDAEDAVQDAYVHAYQKLGEYQGRGPLSAWLARITVHEALGRLRRVAAGSGESVSFDDPTRSEEANYMAELSFTPPSPELLAARGEMRRILENAIDALPEAYRMAFIMCGVEEMSLAETAECLGVELNTVKTRYHRAKKILQQQLLGLFDSTAGDAFSFDGVKCDRIVYRVLQRLELAGRVGRPE</sequence>
<dbReference type="InterPro" id="IPR013249">
    <property type="entry name" value="RNA_pol_sigma70_r4_t2"/>
</dbReference>
<gene>
    <name evidence="7" type="ORF">GMST_01970</name>
</gene>
<dbReference type="PANTHER" id="PTHR43133:SF51">
    <property type="entry name" value="RNA POLYMERASE SIGMA FACTOR"/>
    <property type="match status" value="1"/>
</dbReference>
<evidence type="ECO:0000313" key="7">
    <source>
        <dbReference type="EMBL" id="GFO57872.1"/>
    </source>
</evidence>
<comment type="caution">
    <text evidence="7">The sequence shown here is derived from an EMBL/GenBank/DDBJ whole genome shotgun (WGS) entry which is preliminary data.</text>
</comment>
<organism evidence="7 8">
    <name type="scientific">Geomonas silvestris</name>
    <dbReference type="NCBI Taxonomy" id="2740184"/>
    <lineage>
        <taxon>Bacteria</taxon>
        <taxon>Pseudomonadati</taxon>
        <taxon>Thermodesulfobacteriota</taxon>
        <taxon>Desulfuromonadia</taxon>
        <taxon>Geobacterales</taxon>
        <taxon>Geobacteraceae</taxon>
        <taxon>Geomonas</taxon>
    </lineage>
</organism>